<dbReference type="RefSeq" id="WP_201366740.1">
    <property type="nucleotide sequence ID" value="NZ_BNJJ01000033.1"/>
</dbReference>
<dbReference type="PANTHER" id="PTHR19879">
    <property type="entry name" value="TRANSCRIPTION INITIATION FACTOR TFIID"/>
    <property type="match status" value="1"/>
</dbReference>
<evidence type="ECO:0000259" key="5">
    <source>
        <dbReference type="PROSITE" id="PS50011"/>
    </source>
</evidence>
<dbReference type="Pfam" id="PF00069">
    <property type="entry name" value="Pkinase"/>
    <property type="match status" value="1"/>
</dbReference>
<evidence type="ECO:0000256" key="2">
    <source>
        <dbReference type="ARBA" id="ARBA00022737"/>
    </source>
</evidence>
<evidence type="ECO:0000313" key="6">
    <source>
        <dbReference type="EMBL" id="GHO89212.1"/>
    </source>
</evidence>
<dbReference type="PROSITE" id="PS00678">
    <property type="entry name" value="WD_REPEATS_1"/>
    <property type="match status" value="1"/>
</dbReference>
<dbReference type="Gene3D" id="2.130.10.10">
    <property type="entry name" value="YVTN repeat-like/Quinoprotein amine dehydrogenase"/>
    <property type="match status" value="2"/>
</dbReference>
<feature type="repeat" description="WD" evidence="3">
    <location>
        <begin position="600"/>
        <end position="634"/>
    </location>
</feature>
<dbReference type="SUPFAM" id="SSF56112">
    <property type="entry name" value="Protein kinase-like (PK-like)"/>
    <property type="match status" value="1"/>
</dbReference>
<dbReference type="Pfam" id="PF00400">
    <property type="entry name" value="WD40"/>
    <property type="match status" value="5"/>
</dbReference>
<organism evidence="6 7">
    <name type="scientific">Dictyobacter formicarum</name>
    <dbReference type="NCBI Taxonomy" id="2778368"/>
    <lineage>
        <taxon>Bacteria</taxon>
        <taxon>Bacillati</taxon>
        <taxon>Chloroflexota</taxon>
        <taxon>Ktedonobacteria</taxon>
        <taxon>Ktedonobacterales</taxon>
        <taxon>Dictyobacteraceae</taxon>
        <taxon>Dictyobacter</taxon>
    </lineage>
</organism>
<feature type="domain" description="Protein kinase" evidence="5">
    <location>
        <begin position="53"/>
        <end position="312"/>
    </location>
</feature>
<dbReference type="InterPro" id="IPR015943">
    <property type="entry name" value="WD40/YVTN_repeat-like_dom_sf"/>
</dbReference>
<comment type="caution">
    <text evidence="6">The sequence shown here is derived from an EMBL/GenBank/DDBJ whole genome shotgun (WGS) entry which is preliminary data.</text>
</comment>
<dbReference type="InterPro" id="IPR000719">
    <property type="entry name" value="Prot_kinase_dom"/>
</dbReference>
<dbReference type="PROSITE" id="PS50082">
    <property type="entry name" value="WD_REPEATS_2"/>
    <property type="match status" value="5"/>
</dbReference>
<evidence type="ECO:0000256" key="3">
    <source>
        <dbReference type="PROSITE-ProRule" id="PRU00221"/>
    </source>
</evidence>
<protein>
    <recommendedName>
        <fullName evidence="5">Protein kinase domain-containing protein</fullName>
    </recommendedName>
</protein>
<feature type="repeat" description="WD" evidence="3">
    <location>
        <begin position="637"/>
        <end position="678"/>
    </location>
</feature>
<dbReference type="PANTHER" id="PTHR19879:SF9">
    <property type="entry name" value="TRANSCRIPTION INITIATION FACTOR TFIID SUBUNIT 5"/>
    <property type="match status" value="1"/>
</dbReference>
<dbReference type="Proteomes" id="UP000635565">
    <property type="component" value="Unassembled WGS sequence"/>
</dbReference>
<gene>
    <name evidence="6" type="ORF">KSZ_72180</name>
</gene>
<keyword evidence="2" id="KW-0677">Repeat</keyword>
<feature type="repeat" description="WD" evidence="3">
    <location>
        <begin position="422"/>
        <end position="463"/>
    </location>
</feature>
<dbReference type="InterPro" id="IPR011047">
    <property type="entry name" value="Quinoprotein_ADH-like_sf"/>
</dbReference>
<feature type="repeat" description="WD" evidence="3">
    <location>
        <begin position="679"/>
        <end position="715"/>
    </location>
</feature>
<evidence type="ECO:0000256" key="1">
    <source>
        <dbReference type="ARBA" id="ARBA00022574"/>
    </source>
</evidence>
<keyword evidence="1 3" id="KW-0853">WD repeat</keyword>
<dbReference type="CDD" id="cd00200">
    <property type="entry name" value="WD40"/>
    <property type="match status" value="1"/>
</dbReference>
<dbReference type="InterPro" id="IPR019775">
    <property type="entry name" value="WD40_repeat_CS"/>
</dbReference>
<evidence type="ECO:0000256" key="4">
    <source>
        <dbReference type="SAM" id="MobiDB-lite"/>
    </source>
</evidence>
<dbReference type="InterPro" id="IPR011009">
    <property type="entry name" value="Kinase-like_dom_sf"/>
</dbReference>
<keyword evidence="7" id="KW-1185">Reference proteome</keyword>
<feature type="repeat" description="WD" evidence="3">
    <location>
        <begin position="550"/>
        <end position="591"/>
    </location>
</feature>
<dbReference type="InterPro" id="IPR020472">
    <property type="entry name" value="WD40_PAC1"/>
</dbReference>
<dbReference type="SMART" id="SM00320">
    <property type="entry name" value="WD40"/>
    <property type="match status" value="7"/>
</dbReference>
<proteinExistence type="predicted"/>
<dbReference type="Gene3D" id="3.30.200.20">
    <property type="entry name" value="Phosphorylase Kinase, domain 1"/>
    <property type="match status" value="1"/>
</dbReference>
<accession>A0ABQ3VTK8</accession>
<dbReference type="Gene3D" id="1.10.510.10">
    <property type="entry name" value="Transferase(Phosphotransferase) domain 1"/>
    <property type="match status" value="1"/>
</dbReference>
<dbReference type="CDD" id="cd14014">
    <property type="entry name" value="STKc_PknB_like"/>
    <property type="match status" value="1"/>
</dbReference>
<dbReference type="InterPro" id="IPR001680">
    <property type="entry name" value="WD40_rpt"/>
</dbReference>
<dbReference type="SUPFAM" id="SSF50998">
    <property type="entry name" value="Quinoprotein alcohol dehydrogenase-like"/>
    <property type="match status" value="1"/>
</dbReference>
<feature type="region of interest" description="Disordered" evidence="4">
    <location>
        <begin position="328"/>
        <end position="372"/>
    </location>
</feature>
<dbReference type="SMART" id="SM00220">
    <property type="entry name" value="S_TKc"/>
    <property type="match status" value="1"/>
</dbReference>
<dbReference type="PROSITE" id="PS50294">
    <property type="entry name" value="WD_REPEATS_REGION"/>
    <property type="match status" value="3"/>
</dbReference>
<sequence length="715" mass="77676">MASVTLQCGACGADNVAHAVFCHQCGQPLSSTAAASGSQTRLLQGDVLLNDRYRIVDRAGIGGFGAVYKAADTRFGGRLVAIKEMGQKGLSAQELAEAVEGFKNEALMLAGLYHPHLPRIHDHFSDGGRWYLVMDYIEGETLENYLEKAAVDPATGYKHLSVEETLSIGMPLCTVLDYLHTRQPPIIFRDLKPANVMRSADGHLYLIDFGIARHFKPGQIKDTMPLGSPGYAAPEQYGKGQTTPRADIYSLGVMLHQFISGQDPTLTPFRLAPLHLAGHPALSRLETLILQMVDMDEMRRPATATIIKEELSQIAAQLNNQRVLQAHVEQRSGGIHHAPTDEREGSRTIQSESRQRLVPPSQRERLPRSGPSRRTFIIGGIAGLLALAGAATYSGLHKDNPQGGGLNRSRPAPATPGNTMLYHGHTGPVYSAAWSPDGRSIVSASADQTVQIWDASTGKSQFIYQKQGSESYQALWSRDGTQIISGGTKSVQRWLARNGQHIYTYNSAPAQPGHDLALSPDGTHLAIATYTDVGKSTVQVWNTSNGNLDHTYNTDYIYCLRWAPDNKNLAIGTATGDIRIWNTITGDTPLILTSRGIGMLRDITWSPDGKLLAATGTNGKVFGWDTMSGRQILPLGNLTDRSNIYSLAWSPDSTYIATGHTDGSVSIWLANNGTLIITRQRQDGIITTVAWSPDGKSIASSSLDHTVRVWQVSVL</sequence>
<dbReference type="PROSITE" id="PS50011">
    <property type="entry name" value="PROTEIN_KINASE_DOM"/>
    <property type="match status" value="1"/>
</dbReference>
<name>A0ABQ3VTK8_9CHLR</name>
<dbReference type="EMBL" id="BNJJ01000033">
    <property type="protein sequence ID" value="GHO89212.1"/>
    <property type="molecule type" value="Genomic_DNA"/>
</dbReference>
<dbReference type="PRINTS" id="PR00320">
    <property type="entry name" value="GPROTEINBRPT"/>
</dbReference>
<evidence type="ECO:0000313" key="7">
    <source>
        <dbReference type="Proteomes" id="UP000635565"/>
    </source>
</evidence>
<reference evidence="6 7" key="1">
    <citation type="journal article" date="2021" name="Int. J. Syst. Evol. Microbiol.">
        <title>Reticulibacter mediterranei gen. nov., sp. nov., within the new family Reticulibacteraceae fam. nov., and Ktedonospora formicarum gen. nov., sp. nov., Ktedonobacter robiniae sp. nov., Dictyobacter formicarum sp. nov. and Dictyobacter arantiisoli sp. nov., belonging to the class Ktedonobacteria.</title>
        <authorList>
            <person name="Yabe S."/>
            <person name="Zheng Y."/>
            <person name="Wang C.M."/>
            <person name="Sakai Y."/>
            <person name="Abe K."/>
            <person name="Yokota A."/>
            <person name="Donadio S."/>
            <person name="Cavaletti L."/>
            <person name="Monciardini P."/>
        </authorList>
    </citation>
    <scope>NUCLEOTIDE SEQUENCE [LARGE SCALE GENOMIC DNA]</scope>
    <source>
        <strain evidence="6 7">SOSP1-9</strain>
    </source>
</reference>